<dbReference type="OrthoDB" id="274691at2759"/>
<dbReference type="InterPro" id="IPR008183">
    <property type="entry name" value="Aldose_1/G6P_1-epimerase"/>
</dbReference>
<gene>
    <name evidence="1" type="ORF">PSFLO_02464</name>
</gene>
<dbReference type="GO" id="GO:0030246">
    <property type="term" value="F:carbohydrate binding"/>
    <property type="evidence" value="ECO:0007669"/>
    <property type="project" value="InterPro"/>
</dbReference>
<dbReference type="Proteomes" id="UP000323386">
    <property type="component" value="Unassembled WGS sequence"/>
</dbReference>
<dbReference type="PANTHER" id="PTHR10091">
    <property type="entry name" value="ALDOSE-1-EPIMERASE"/>
    <property type="match status" value="1"/>
</dbReference>
<organism evidence="1 2">
    <name type="scientific">Pseudozyma flocculosa</name>
    <dbReference type="NCBI Taxonomy" id="84751"/>
    <lineage>
        <taxon>Eukaryota</taxon>
        <taxon>Fungi</taxon>
        <taxon>Dikarya</taxon>
        <taxon>Basidiomycota</taxon>
        <taxon>Ustilaginomycotina</taxon>
        <taxon>Ustilaginomycetes</taxon>
        <taxon>Ustilaginales</taxon>
        <taxon>Ustilaginaceae</taxon>
        <taxon>Pseudozyma</taxon>
    </lineage>
</organism>
<dbReference type="GO" id="GO:0033499">
    <property type="term" value="P:galactose catabolic process via UDP-galactose, Leloir pathway"/>
    <property type="evidence" value="ECO:0007669"/>
    <property type="project" value="TreeGrafter"/>
</dbReference>
<dbReference type="SUPFAM" id="SSF74650">
    <property type="entry name" value="Galactose mutarotase-like"/>
    <property type="match status" value="1"/>
</dbReference>
<dbReference type="GO" id="GO:0006006">
    <property type="term" value="P:glucose metabolic process"/>
    <property type="evidence" value="ECO:0007669"/>
    <property type="project" value="TreeGrafter"/>
</dbReference>
<reference evidence="1 2" key="1">
    <citation type="submission" date="2018-03" db="EMBL/GenBank/DDBJ databases">
        <authorList>
            <person name="Guldener U."/>
        </authorList>
    </citation>
    <scope>NUCLEOTIDE SEQUENCE [LARGE SCALE GENOMIC DNA]</scope>
    <source>
        <strain evidence="1 2">DAOM196992</strain>
    </source>
</reference>
<protein>
    <recommendedName>
        <fullName evidence="3">Aldose 1-epimerase</fullName>
    </recommendedName>
</protein>
<evidence type="ECO:0008006" key="3">
    <source>
        <dbReference type="Google" id="ProtNLM"/>
    </source>
</evidence>
<dbReference type="InterPro" id="IPR014718">
    <property type="entry name" value="GH-type_carb-bd"/>
</dbReference>
<dbReference type="Pfam" id="PF01263">
    <property type="entry name" value="Aldose_epim"/>
    <property type="match status" value="1"/>
</dbReference>
<evidence type="ECO:0000313" key="1">
    <source>
        <dbReference type="EMBL" id="SPO36992.1"/>
    </source>
</evidence>
<dbReference type="PANTHER" id="PTHR10091:SF0">
    <property type="entry name" value="GALACTOSE MUTAROTASE"/>
    <property type="match status" value="1"/>
</dbReference>
<evidence type="ECO:0000313" key="2">
    <source>
        <dbReference type="Proteomes" id="UP000323386"/>
    </source>
</evidence>
<sequence length="449" mass="48264">MPAYDPFKPIHLQHPHARLRASVIPFGLTIQSLTLDSADGGEQQTDLIVAPQNPKDHLDAGRNFFGPVIGRFANRLPAGNLKLDLADGQRLNVDVPEFSAGGVSLHGGPAPASLSSPDSIEQKGPFDRAIWQHVADADSQLFFNSGYTSQPGAESPASSAIFAIESPHGDNGYPGRLRVEVLVAVLPASAATEGETRSPLLGTSEGSFLIRYRAKILDDVAATPLNLTQHWGFNLSSSSTKPEARSEQGRIDKHIVQLYPVDPAKGVKRLGLDAKMIADGTVIDLSKPDDEGQRHDWDAPDGKVIDHGRLSSGYDHFYVWGPAGGLASSDAADLCHERARRMRVTSDTTGISLTFHSNQAGTQIYCTEGQPPAPAPADKSGGEMKYVHRRNVEGEGKLGNGQRSAIMIEFGAPHCGFLHSSLEQWGGGASLLKKGEVYDNWVTCQAWQK</sequence>
<dbReference type="EMBL" id="OOIP01000005">
    <property type="protein sequence ID" value="SPO36992.1"/>
    <property type="molecule type" value="Genomic_DNA"/>
</dbReference>
<dbReference type="AlphaFoldDB" id="A0A5C3EY14"/>
<keyword evidence="2" id="KW-1185">Reference proteome</keyword>
<dbReference type="Gene3D" id="2.70.98.10">
    <property type="match status" value="1"/>
</dbReference>
<dbReference type="GO" id="GO:0004034">
    <property type="term" value="F:aldose 1-epimerase activity"/>
    <property type="evidence" value="ECO:0007669"/>
    <property type="project" value="TreeGrafter"/>
</dbReference>
<proteinExistence type="predicted"/>
<dbReference type="InterPro" id="IPR011013">
    <property type="entry name" value="Gal_mutarotase_sf_dom"/>
</dbReference>
<name>A0A5C3EY14_9BASI</name>
<accession>A0A5C3EY14</accession>